<dbReference type="AlphaFoldDB" id="A0AA35RC03"/>
<evidence type="ECO:0000259" key="1">
    <source>
        <dbReference type="Pfam" id="PF12804"/>
    </source>
</evidence>
<proteinExistence type="predicted"/>
<name>A0AA35RC03_GEOBA</name>
<dbReference type="Gene3D" id="3.90.550.10">
    <property type="entry name" value="Spore Coat Polysaccharide Biosynthesis Protein SpsA, Chain A"/>
    <property type="match status" value="1"/>
</dbReference>
<feature type="domain" description="MobA-like NTP transferase" evidence="1">
    <location>
        <begin position="6"/>
        <end position="165"/>
    </location>
</feature>
<dbReference type="GO" id="GO:0016779">
    <property type="term" value="F:nucleotidyltransferase activity"/>
    <property type="evidence" value="ECO:0007669"/>
    <property type="project" value="UniProtKB-ARBA"/>
</dbReference>
<dbReference type="PANTHER" id="PTHR43777">
    <property type="entry name" value="MOLYBDENUM COFACTOR CYTIDYLYLTRANSFERASE"/>
    <property type="match status" value="1"/>
</dbReference>
<dbReference type="EMBL" id="CASHTH010000800">
    <property type="protein sequence ID" value="CAI8007876.1"/>
    <property type="molecule type" value="Genomic_DNA"/>
</dbReference>
<dbReference type="Pfam" id="PF12804">
    <property type="entry name" value="NTP_transf_3"/>
    <property type="match status" value="1"/>
</dbReference>
<dbReference type="InterPro" id="IPR025877">
    <property type="entry name" value="MobA-like_NTP_Trfase"/>
</dbReference>
<comment type="caution">
    <text evidence="2">The sequence shown here is derived from an EMBL/GenBank/DDBJ whole genome shotgun (WGS) entry which is preliminary data.</text>
</comment>
<protein>
    <submittedName>
        <fullName evidence="2">Nicotine blue oxidoreductase</fullName>
    </submittedName>
</protein>
<dbReference type="SUPFAM" id="SSF53448">
    <property type="entry name" value="Nucleotide-diphospho-sugar transferases"/>
    <property type="match status" value="1"/>
</dbReference>
<organism evidence="2 3">
    <name type="scientific">Geodia barretti</name>
    <name type="common">Barrett's horny sponge</name>
    <dbReference type="NCBI Taxonomy" id="519541"/>
    <lineage>
        <taxon>Eukaryota</taxon>
        <taxon>Metazoa</taxon>
        <taxon>Porifera</taxon>
        <taxon>Demospongiae</taxon>
        <taxon>Heteroscleromorpha</taxon>
        <taxon>Tetractinellida</taxon>
        <taxon>Astrophorina</taxon>
        <taxon>Geodiidae</taxon>
        <taxon>Geodia</taxon>
    </lineage>
</organism>
<keyword evidence="3" id="KW-1185">Reference proteome</keyword>
<evidence type="ECO:0000313" key="2">
    <source>
        <dbReference type="EMBL" id="CAI8007876.1"/>
    </source>
</evidence>
<dbReference type="InterPro" id="IPR029044">
    <property type="entry name" value="Nucleotide-diphossugar_trans"/>
</dbReference>
<gene>
    <name evidence="2" type="ORF">GBAR_LOCUS5455</name>
</gene>
<sequence>MPGVSAILTAAGESRRMGRPKPLLPWRGTTLVEHQIRALFNAGVSEVVVVVGHEADAVSAQVAGTGARCMVNPDYLQGKTTSIKAGLKAISGDADAILLLAVDQPRTEFIIAAVVEAHATGDSLITSPRYEGHGGHPLIFAASLRDELARISEEKQGIREVFLAHRDSVQEYVIGDPMIRLDLNTPDAYEDALWRYG</sequence>
<evidence type="ECO:0000313" key="3">
    <source>
        <dbReference type="Proteomes" id="UP001174909"/>
    </source>
</evidence>
<accession>A0AA35RC03</accession>
<dbReference type="PANTHER" id="PTHR43777:SF1">
    <property type="entry name" value="MOLYBDENUM COFACTOR CYTIDYLYLTRANSFERASE"/>
    <property type="match status" value="1"/>
</dbReference>
<reference evidence="2" key="1">
    <citation type="submission" date="2023-03" db="EMBL/GenBank/DDBJ databases">
        <authorList>
            <person name="Steffen K."/>
            <person name="Cardenas P."/>
        </authorList>
    </citation>
    <scope>NUCLEOTIDE SEQUENCE</scope>
</reference>
<dbReference type="CDD" id="cd04182">
    <property type="entry name" value="GT_2_like_f"/>
    <property type="match status" value="1"/>
</dbReference>
<dbReference type="Proteomes" id="UP001174909">
    <property type="component" value="Unassembled WGS sequence"/>
</dbReference>